<feature type="region of interest" description="Disordered" evidence="6">
    <location>
        <begin position="434"/>
        <end position="466"/>
    </location>
</feature>
<dbReference type="InterPro" id="IPR011993">
    <property type="entry name" value="PH-like_dom_sf"/>
</dbReference>
<feature type="region of interest" description="Disordered" evidence="6">
    <location>
        <begin position="500"/>
        <end position="538"/>
    </location>
</feature>
<evidence type="ECO:0000256" key="3">
    <source>
        <dbReference type="ARBA" id="ARBA00022771"/>
    </source>
</evidence>
<dbReference type="Gene3D" id="1.10.220.150">
    <property type="entry name" value="Arf GTPase activating protein"/>
    <property type="match status" value="1"/>
</dbReference>
<dbReference type="SUPFAM" id="SSF57863">
    <property type="entry name" value="ArfGap/RecO-like zinc finger"/>
    <property type="match status" value="1"/>
</dbReference>
<keyword evidence="10" id="KW-1185">Reference proteome</keyword>
<dbReference type="InterPro" id="IPR001849">
    <property type="entry name" value="PH_domain"/>
</dbReference>
<dbReference type="CDD" id="cd08204">
    <property type="entry name" value="ArfGap"/>
    <property type="match status" value="1"/>
</dbReference>
<dbReference type="InParanoid" id="A0A2P6NSY5"/>
<evidence type="ECO:0000313" key="9">
    <source>
        <dbReference type="EMBL" id="PRP86998.1"/>
    </source>
</evidence>
<dbReference type="SMART" id="SM00233">
    <property type="entry name" value="PH"/>
    <property type="match status" value="1"/>
</dbReference>
<feature type="compositionally biased region" description="Low complexity" evidence="6">
    <location>
        <begin position="513"/>
        <end position="538"/>
    </location>
</feature>
<name>A0A2P6NSY5_9EUKA</name>
<dbReference type="FunFam" id="1.10.220.150:FF:000009">
    <property type="entry name" value="stromal membrane-associated protein 1 isoform X1"/>
    <property type="match status" value="1"/>
</dbReference>
<evidence type="ECO:0000256" key="5">
    <source>
        <dbReference type="PROSITE-ProRule" id="PRU00288"/>
    </source>
</evidence>
<dbReference type="PANTHER" id="PTHR23180">
    <property type="entry name" value="CENTAURIN/ARF"/>
    <property type="match status" value="1"/>
</dbReference>
<feature type="domain" description="Arf-GAP" evidence="8">
    <location>
        <begin position="776"/>
        <end position="883"/>
    </location>
</feature>
<dbReference type="InterPro" id="IPR001164">
    <property type="entry name" value="ArfGAP_dom"/>
</dbReference>
<feature type="compositionally biased region" description="Basic and acidic residues" evidence="6">
    <location>
        <begin position="955"/>
        <end position="964"/>
    </location>
</feature>
<proteinExistence type="predicted"/>
<feature type="compositionally biased region" description="Basic and acidic residues" evidence="6">
    <location>
        <begin position="601"/>
        <end position="614"/>
    </location>
</feature>
<organism evidence="9 10">
    <name type="scientific">Planoprotostelium fungivorum</name>
    <dbReference type="NCBI Taxonomy" id="1890364"/>
    <lineage>
        <taxon>Eukaryota</taxon>
        <taxon>Amoebozoa</taxon>
        <taxon>Evosea</taxon>
        <taxon>Variosea</taxon>
        <taxon>Cavosteliida</taxon>
        <taxon>Cavosteliaceae</taxon>
        <taxon>Planoprotostelium</taxon>
    </lineage>
</organism>
<feature type="domain" description="PH" evidence="7">
    <location>
        <begin position="656"/>
        <end position="752"/>
    </location>
</feature>
<evidence type="ECO:0000256" key="1">
    <source>
        <dbReference type="ARBA" id="ARBA00022468"/>
    </source>
</evidence>
<keyword evidence="4" id="KW-0862">Zinc</keyword>
<feature type="region of interest" description="Disordered" evidence="6">
    <location>
        <begin position="938"/>
        <end position="964"/>
    </location>
</feature>
<dbReference type="SUPFAM" id="SSF50729">
    <property type="entry name" value="PH domain-like"/>
    <property type="match status" value="1"/>
</dbReference>
<dbReference type="Proteomes" id="UP000241769">
    <property type="component" value="Unassembled WGS sequence"/>
</dbReference>
<feature type="compositionally biased region" description="Basic and acidic residues" evidence="6">
    <location>
        <begin position="434"/>
        <end position="450"/>
    </location>
</feature>
<feature type="compositionally biased region" description="Basic and acidic residues" evidence="6">
    <location>
        <begin position="293"/>
        <end position="303"/>
    </location>
</feature>
<dbReference type="PROSITE" id="PS50003">
    <property type="entry name" value="PH_DOMAIN"/>
    <property type="match status" value="1"/>
</dbReference>
<protein>
    <submittedName>
        <fullName evidence="9">ArfGAP with SH3 domain, ankyrin repeat and PH domain 1</fullName>
    </submittedName>
</protein>
<dbReference type="GO" id="GO:0005096">
    <property type="term" value="F:GTPase activator activity"/>
    <property type="evidence" value="ECO:0007669"/>
    <property type="project" value="UniProtKB-KW"/>
</dbReference>
<evidence type="ECO:0000259" key="8">
    <source>
        <dbReference type="PROSITE" id="PS50115"/>
    </source>
</evidence>
<dbReference type="PROSITE" id="PS50115">
    <property type="entry name" value="ARFGAP"/>
    <property type="match status" value="1"/>
</dbReference>
<gene>
    <name evidence="9" type="ORF">PROFUN_04980</name>
</gene>
<dbReference type="OrthoDB" id="10266696at2759"/>
<keyword evidence="1" id="KW-0343">GTPase activation</keyword>
<dbReference type="GO" id="GO:0008270">
    <property type="term" value="F:zinc ion binding"/>
    <property type="evidence" value="ECO:0007669"/>
    <property type="project" value="UniProtKB-KW"/>
</dbReference>
<dbReference type="InterPro" id="IPR037278">
    <property type="entry name" value="ARFGAP/RecO"/>
</dbReference>
<dbReference type="Pfam" id="PF01412">
    <property type="entry name" value="ArfGap"/>
    <property type="match status" value="1"/>
</dbReference>
<evidence type="ECO:0000256" key="4">
    <source>
        <dbReference type="ARBA" id="ARBA00022833"/>
    </source>
</evidence>
<dbReference type="InterPro" id="IPR045258">
    <property type="entry name" value="ACAP1/2/3-like"/>
</dbReference>
<evidence type="ECO:0000256" key="6">
    <source>
        <dbReference type="SAM" id="MobiDB-lite"/>
    </source>
</evidence>
<dbReference type="AlphaFoldDB" id="A0A2P6NSY5"/>
<dbReference type="PANTHER" id="PTHR23180:SF160">
    <property type="entry name" value="ADP-RIBOSYLATION FACTOR GTPASE-ACTIVATING PROTEIN EFFECTOR PROTEIN 1"/>
    <property type="match status" value="1"/>
</dbReference>
<keyword evidence="2" id="KW-0479">Metal-binding</keyword>
<feature type="region of interest" description="Disordered" evidence="6">
    <location>
        <begin position="265"/>
        <end position="313"/>
    </location>
</feature>
<dbReference type="Pfam" id="PF00169">
    <property type="entry name" value="PH"/>
    <property type="match status" value="1"/>
</dbReference>
<evidence type="ECO:0000259" key="7">
    <source>
        <dbReference type="PROSITE" id="PS50003"/>
    </source>
</evidence>
<feature type="compositionally biased region" description="Polar residues" evidence="6">
    <location>
        <begin position="938"/>
        <end position="952"/>
    </location>
</feature>
<keyword evidence="3 5" id="KW-0863">Zinc-finger</keyword>
<dbReference type="InterPro" id="IPR038508">
    <property type="entry name" value="ArfGAP_dom_sf"/>
</dbReference>
<feature type="region of interest" description="Disordered" evidence="6">
    <location>
        <begin position="596"/>
        <end position="631"/>
    </location>
</feature>
<dbReference type="Gene3D" id="2.30.29.30">
    <property type="entry name" value="Pleckstrin-homology domain (PH domain)/Phosphotyrosine-binding domain (PTB)"/>
    <property type="match status" value="1"/>
</dbReference>
<reference evidence="9 10" key="1">
    <citation type="journal article" date="2018" name="Genome Biol. Evol.">
        <title>Multiple Roots of Fruiting Body Formation in Amoebozoa.</title>
        <authorList>
            <person name="Hillmann F."/>
            <person name="Forbes G."/>
            <person name="Novohradska S."/>
            <person name="Ferling I."/>
            <person name="Riege K."/>
            <person name="Groth M."/>
            <person name="Westermann M."/>
            <person name="Marz M."/>
            <person name="Spaller T."/>
            <person name="Winckler T."/>
            <person name="Schaap P."/>
            <person name="Glockner G."/>
        </authorList>
    </citation>
    <scope>NUCLEOTIDE SEQUENCE [LARGE SCALE GENOMIC DNA]</scope>
    <source>
        <strain evidence="9 10">Jena</strain>
    </source>
</reference>
<comment type="caution">
    <text evidence="9">The sequence shown here is derived from an EMBL/GenBank/DDBJ whole genome shotgun (WGS) entry which is preliminary data.</text>
</comment>
<sequence length="1031" mass="117635">MLRHQFLPTSQPGGFPLEPLISESLRAEVTPHKYVPPDRISGFNYINTCIIVPISTVNQMATHIRSTRSTKITTTTPFIAAPPIPLEKKRKAPEATISLPPSSEDEKRPKLDIPLVLTAVEDEDDFLPKEEIEADDAWSTQFNRLRRLCIPGHKFPRLDFKRDSDLIRWLNIQHLHQKDLSKSQRKLLNGIGYDWQRIMFKGTWDDNVEKLISLKRKDGTFGISGLRVKDPRFYSWAVNARYRARWGGMTSKKINQLRDIGFLEEHESNDEERPEPQSRRSRKERVVEDEDERVSADEHHTESSDDSEEVSMHPSMLLADAVQVERAEIEEEDRFDISDESDEEEEAIALLMVEMINRPTIALETFHKWLWWTSLDVGVWLWWRPGKGDRWWRRDRQEEMSTADIQPPTSGVSPSGIEQAIDAFQSRMISYKEEKAAKDKHASNGEEEIHVKRKNSKSKKTSELRRIAKSSLRLTRRVSKGEEQINYHHDLLPHERSVASDPNVHSALGGGHSRSSSLSNVDRSFSSDTVEEPLTTTSLPCTPLMASLGRPRADSTGVLLANTDIFVMDEDSNSSYDVSPSLNRAAKTLGLLIRSGSEDGISPRDKEKSSDKHHSYNSTLRGKSSLNKKVTVTPSDGKMVKIFGSSQFLSESEFSPVVKEGYLTKKARHRQKKRWIIITGDSFLVYKDRDSIEPKLTLSLLTCSAKMTRNGPETKEYKCSFQILTADETYRFYAESQADAVEWFNVIHNACEAIMFKTLGASQTKEEKTRRLPPEKSELSRLMQLPGNDVCADCGAPDPEWASTNLGIFICISCSGIHRSLGVHVSKVRSVYLDDWAPEHIEAMVTSGGNNKSNESRVVNRTKITKDTDAMTRDKYIRSKYPEASISPPVSPAGPNFNHQLKKSFLHILTTDLEFRKQVWEILQSTAVDVDEAKGLNSLRQSTDSNGSTEIQPQLKDRKEREEEMVTREDNASNYIRLRGPAIDRNSNNDFRLRCRIRCDPRVMWQIKRWQLLRLPSYGGFTNSDYTIRQQ</sequence>
<dbReference type="STRING" id="1890364.A0A2P6NSY5"/>
<dbReference type="PRINTS" id="PR00405">
    <property type="entry name" value="REVINTRACTNG"/>
</dbReference>
<dbReference type="SMART" id="SM00105">
    <property type="entry name" value="ArfGap"/>
    <property type="match status" value="1"/>
</dbReference>
<accession>A0A2P6NSY5</accession>
<evidence type="ECO:0000256" key="2">
    <source>
        <dbReference type="ARBA" id="ARBA00022723"/>
    </source>
</evidence>
<feature type="compositionally biased region" description="Polar residues" evidence="6">
    <location>
        <begin position="616"/>
        <end position="631"/>
    </location>
</feature>
<dbReference type="EMBL" id="MDYQ01000024">
    <property type="protein sequence ID" value="PRP86998.1"/>
    <property type="molecule type" value="Genomic_DNA"/>
</dbReference>
<evidence type="ECO:0000313" key="10">
    <source>
        <dbReference type="Proteomes" id="UP000241769"/>
    </source>
</evidence>